<dbReference type="InParanoid" id="A0A0C3BRX4"/>
<evidence type="ECO:0000313" key="1">
    <source>
        <dbReference type="EMBL" id="KIM89263.1"/>
    </source>
</evidence>
<dbReference type="Proteomes" id="UP000054166">
    <property type="component" value="Unassembled WGS sequence"/>
</dbReference>
<protein>
    <submittedName>
        <fullName evidence="1">Uncharacterized protein</fullName>
    </submittedName>
</protein>
<sequence>MLTYISLSGCAFSSSRLELKWLLSLLLNYRRSNCTSSFLIPSECLEWLLSGSESSLQILDLRDVCLGADKGILPHTLIFAFGRSPLPHNEDSAIILGLSSRLKELYTTFQLWLSFKISHLSLSRAIAIQQTLCFAVPP</sequence>
<evidence type="ECO:0000313" key="2">
    <source>
        <dbReference type="Proteomes" id="UP000054166"/>
    </source>
</evidence>
<gene>
    <name evidence="1" type="ORF">PILCRDRAFT_218822</name>
</gene>
<reference evidence="1 2" key="1">
    <citation type="submission" date="2014-04" db="EMBL/GenBank/DDBJ databases">
        <authorList>
            <consortium name="DOE Joint Genome Institute"/>
            <person name="Kuo A."/>
            <person name="Tarkka M."/>
            <person name="Buscot F."/>
            <person name="Kohler A."/>
            <person name="Nagy L.G."/>
            <person name="Floudas D."/>
            <person name="Copeland A."/>
            <person name="Barry K.W."/>
            <person name="Cichocki N."/>
            <person name="Veneault-Fourrey C."/>
            <person name="LaButti K."/>
            <person name="Lindquist E.A."/>
            <person name="Lipzen A."/>
            <person name="Lundell T."/>
            <person name="Morin E."/>
            <person name="Murat C."/>
            <person name="Sun H."/>
            <person name="Tunlid A."/>
            <person name="Henrissat B."/>
            <person name="Grigoriev I.V."/>
            <person name="Hibbett D.S."/>
            <person name="Martin F."/>
            <person name="Nordberg H.P."/>
            <person name="Cantor M.N."/>
            <person name="Hua S.X."/>
        </authorList>
    </citation>
    <scope>NUCLEOTIDE SEQUENCE [LARGE SCALE GENOMIC DNA]</scope>
    <source>
        <strain evidence="1 2">F 1598</strain>
    </source>
</reference>
<dbReference type="HOGENOM" id="CLU_1856028_0_0_1"/>
<proteinExistence type="predicted"/>
<dbReference type="EMBL" id="KN832975">
    <property type="protein sequence ID" value="KIM89263.1"/>
    <property type="molecule type" value="Genomic_DNA"/>
</dbReference>
<organism evidence="1 2">
    <name type="scientific">Piloderma croceum (strain F 1598)</name>
    <dbReference type="NCBI Taxonomy" id="765440"/>
    <lineage>
        <taxon>Eukaryota</taxon>
        <taxon>Fungi</taxon>
        <taxon>Dikarya</taxon>
        <taxon>Basidiomycota</taxon>
        <taxon>Agaricomycotina</taxon>
        <taxon>Agaricomycetes</taxon>
        <taxon>Agaricomycetidae</taxon>
        <taxon>Atheliales</taxon>
        <taxon>Atheliaceae</taxon>
        <taxon>Piloderma</taxon>
    </lineage>
</organism>
<keyword evidence="2" id="KW-1185">Reference proteome</keyword>
<accession>A0A0C3BRX4</accession>
<name>A0A0C3BRX4_PILCF</name>
<reference evidence="2" key="2">
    <citation type="submission" date="2015-01" db="EMBL/GenBank/DDBJ databases">
        <title>Evolutionary Origins and Diversification of the Mycorrhizal Mutualists.</title>
        <authorList>
            <consortium name="DOE Joint Genome Institute"/>
            <consortium name="Mycorrhizal Genomics Consortium"/>
            <person name="Kohler A."/>
            <person name="Kuo A."/>
            <person name="Nagy L.G."/>
            <person name="Floudas D."/>
            <person name="Copeland A."/>
            <person name="Barry K.W."/>
            <person name="Cichocki N."/>
            <person name="Veneault-Fourrey C."/>
            <person name="LaButti K."/>
            <person name="Lindquist E.A."/>
            <person name="Lipzen A."/>
            <person name="Lundell T."/>
            <person name="Morin E."/>
            <person name="Murat C."/>
            <person name="Riley R."/>
            <person name="Ohm R."/>
            <person name="Sun H."/>
            <person name="Tunlid A."/>
            <person name="Henrissat B."/>
            <person name="Grigoriev I.V."/>
            <person name="Hibbett D.S."/>
            <person name="Martin F."/>
        </authorList>
    </citation>
    <scope>NUCLEOTIDE SEQUENCE [LARGE SCALE GENOMIC DNA]</scope>
    <source>
        <strain evidence="2">F 1598</strain>
    </source>
</reference>
<dbReference type="AlphaFoldDB" id="A0A0C3BRX4"/>